<keyword evidence="2" id="KW-1185">Reference proteome</keyword>
<gene>
    <name evidence="1" type="ORF">FB467_2801</name>
</gene>
<proteinExistence type="predicted"/>
<comment type="caution">
    <text evidence="1">The sequence shown here is derived from an EMBL/GenBank/DDBJ whole genome shotgun (WGS) entry which is preliminary data.</text>
</comment>
<accession>A0A542YU99</accession>
<sequence>MDRIPAISPSVLAPTRPTLSWVPVTGPDGRIRMEMRWHVGSRHLVAKAGAAA</sequence>
<organism evidence="1 2">
    <name type="scientific">Ornithinicoccus hortensis</name>
    <dbReference type="NCBI Taxonomy" id="82346"/>
    <lineage>
        <taxon>Bacteria</taxon>
        <taxon>Bacillati</taxon>
        <taxon>Actinomycetota</taxon>
        <taxon>Actinomycetes</taxon>
        <taxon>Micrococcales</taxon>
        <taxon>Intrasporangiaceae</taxon>
        <taxon>Ornithinicoccus</taxon>
    </lineage>
</organism>
<dbReference type="RefSeq" id="WP_153390287.1">
    <property type="nucleotide sequence ID" value="NZ_BAAAIK010000011.1"/>
</dbReference>
<name>A0A542YU99_9MICO</name>
<reference evidence="1 2" key="1">
    <citation type="submission" date="2019-06" db="EMBL/GenBank/DDBJ databases">
        <title>Sequencing the genomes of 1000 actinobacteria strains.</title>
        <authorList>
            <person name="Klenk H.-P."/>
        </authorList>
    </citation>
    <scope>NUCLEOTIDE SEQUENCE [LARGE SCALE GENOMIC DNA]</scope>
    <source>
        <strain evidence="1 2">DSM 12335</strain>
    </source>
</reference>
<evidence type="ECO:0000313" key="2">
    <source>
        <dbReference type="Proteomes" id="UP000319516"/>
    </source>
</evidence>
<protein>
    <submittedName>
        <fullName evidence="1">Uncharacterized protein</fullName>
    </submittedName>
</protein>
<dbReference type="EMBL" id="VFOP01000001">
    <property type="protein sequence ID" value="TQL51651.1"/>
    <property type="molecule type" value="Genomic_DNA"/>
</dbReference>
<dbReference type="AlphaFoldDB" id="A0A542YU99"/>
<dbReference type="Proteomes" id="UP000319516">
    <property type="component" value="Unassembled WGS sequence"/>
</dbReference>
<evidence type="ECO:0000313" key="1">
    <source>
        <dbReference type="EMBL" id="TQL51651.1"/>
    </source>
</evidence>